<feature type="compositionally biased region" description="Polar residues" evidence="5">
    <location>
        <begin position="187"/>
        <end position="196"/>
    </location>
</feature>
<dbReference type="GO" id="GO:0008270">
    <property type="term" value="F:zinc ion binding"/>
    <property type="evidence" value="ECO:0007669"/>
    <property type="project" value="UniProtKB-KW"/>
</dbReference>
<protein>
    <recommendedName>
        <fullName evidence="10">PHD-type domain-containing protein</fullName>
    </recommendedName>
</protein>
<evidence type="ECO:0000313" key="8">
    <source>
        <dbReference type="EMBL" id="KAH7365329.1"/>
    </source>
</evidence>
<keyword evidence="1" id="KW-0479">Metal-binding</keyword>
<dbReference type="InterPro" id="IPR011011">
    <property type="entry name" value="Znf_FYVE_PHD"/>
</dbReference>
<feature type="region of interest" description="Disordered" evidence="5">
    <location>
        <begin position="160"/>
        <end position="197"/>
    </location>
</feature>
<dbReference type="PROSITE" id="PS51050">
    <property type="entry name" value="ZF_CW"/>
    <property type="match status" value="1"/>
</dbReference>
<dbReference type="InterPro" id="IPR019787">
    <property type="entry name" value="Znf_PHD-finger"/>
</dbReference>
<evidence type="ECO:0008006" key="10">
    <source>
        <dbReference type="Google" id="ProtNLM"/>
    </source>
</evidence>
<keyword evidence="3" id="KW-0862">Zinc</keyword>
<dbReference type="PROSITE" id="PS50016">
    <property type="entry name" value="ZF_PHD_2"/>
    <property type="match status" value="1"/>
</dbReference>
<dbReference type="InterPro" id="IPR011124">
    <property type="entry name" value="Znf_CW"/>
</dbReference>
<gene>
    <name evidence="8" type="ORF">KP509_18G021300</name>
</gene>
<feature type="domain" description="CW-type" evidence="7">
    <location>
        <begin position="404"/>
        <end position="473"/>
    </location>
</feature>
<dbReference type="EMBL" id="CM035423">
    <property type="protein sequence ID" value="KAH7365329.1"/>
    <property type="molecule type" value="Genomic_DNA"/>
</dbReference>
<feature type="domain" description="PHD-type" evidence="6">
    <location>
        <begin position="252"/>
        <end position="305"/>
    </location>
</feature>
<evidence type="ECO:0000256" key="1">
    <source>
        <dbReference type="ARBA" id="ARBA00022723"/>
    </source>
</evidence>
<dbReference type="PROSITE" id="PS01359">
    <property type="entry name" value="ZF_PHD_1"/>
    <property type="match status" value="1"/>
</dbReference>
<feature type="compositionally biased region" description="Basic and acidic residues" evidence="5">
    <location>
        <begin position="313"/>
        <end position="335"/>
    </location>
</feature>
<dbReference type="InterPro" id="IPR001965">
    <property type="entry name" value="Znf_PHD"/>
</dbReference>
<dbReference type="SMART" id="SM00249">
    <property type="entry name" value="PHD"/>
    <property type="match status" value="1"/>
</dbReference>
<feature type="region of interest" description="Disordered" evidence="5">
    <location>
        <begin position="114"/>
        <end position="137"/>
    </location>
</feature>
<proteinExistence type="predicted"/>
<keyword evidence="2 4" id="KW-0863">Zinc-finger</keyword>
<dbReference type="OrthoDB" id="787137at2759"/>
<comment type="caution">
    <text evidence="8">The sequence shown here is derived from an EMBL/GenBank/DDBJ whole genome shotgun (WGS) entry which is preliminary data.</text>
</comment>
<dbReference type="InterPro" id="IPR013083">
    <property type="entry name" value="Znf_RING/FYVE/PHD"/>
</dbReference>
<dbReference type="Gene3D" id="3.30.40.10">
    <property type="entry name" value="Zinc/RING finger domain, C3HC4 (zinc finger)"/>
    <property type="match status" value="1"/>
</dbReference>
<evidence type="ECO:0000256" key="3">
    <source>
        <dbReference type="ARBA" id="ARBA00022833"/>
    </source>
</evidence>
<dbReference type="AlphaFoldDB" id="A0A8T2SRR5"/>
<dbReference type="InterPro" id="IPR019786">
    <property type="entry name" value="Zinc_finger_PHD-type_CS"/>
</dbReference>
<dbReference type="Gene3D" id="3.30.40.100">
    <property type="match status" value="1"/>
</dbReference>
<feature type="region of interest" description="Disordered" evidence="5">
    <location>
        <begin position="310"/>
        <end position="349"/>
    </location>
</feature>
<accession>A0A8T2SRR5</accession>
<evidence type="ECO:0000256" key="5">
    <source>
        <dbReference type="SAM" id="MobiDB-lite"/>
    </source>
</evidence>
<organism evidence="8 9">
    <name type="scientific">Ceratopteris richardii</name>
    <name type="common">Triangle waterfern</name>
    <dbReference type="NCBI Taxonomy" id="49495"/>
    <lineage>
        <taxon>Eukaryota</taxon>
        <taxon>Viridiplantae</taxon>
        <taxon>Streptophyta</taxon>
        <taxon>Embryophyta</taxon>
        <taxon>Tracheophyta</taxon>
        <taxon>Polypodiopsida</taxon>
        <taxon>Polypodiidae</taxon>
        <taxon>Polypodiales</taxon>
        <taxon>Pteridineae</taxon>
        <taxon>Pteridaceae</taxon>
        <taxon>Parkerioideae</taxon>
        <taxon>Ceratopteris</taxon>
    </lineage>
</organism>
<dbReference type="SUPFAM" id="SSF57903">
    <property type="entry name" value="FYVE/PHD zinc finger"/>
    <property type="match status" value="1"/>
</dbReference>
<keyword evidence="9" id="KW-1185">Reference proteome</keyword>
<evidence type="ECO:0000256" key="4">
    <source>
        <dbReference type="PROSITE-ProRule" id="PRU00146"/>
    </source>
</evidence>
<evidence type="ECO:0000259" key="7">
    <source>
        <dbReference type="PROSITE" id="PS51050"/>
    </source>
</evidence>
<dbReference type="EMBL" id="CM035423">
    <property type="protein sequence ID" value="KAH7365330.1"/>
    <property type="molecule type" value="Genomic_DNA"/>
</dbReference>
<evidence type="ECO:0000313" key="9">
    <source>
        <dbReference type="Proteomes" id="UP000825935"/>
    </source>
</evidence>
<sequence length="510" mass="56572">METGAVNFTQSFGVPAYPGRMSVEVLTCVSNLQSRCDVLEDATAIFGCAACCSGVENGGDHLLHGNSLEKNYEYSDGSGSASSGQSFSGHLHNSDLINHHPFLTSNFITGSMPSCPSPKRYRKRVAGISEDENSKKKNKTINLESSFQLDVTNISGVTHLHGAKERPTLTKSRKGKNSFGGVKSTDELQSSKTIESNVEDEAGDAEIAALEWWRCVTLLKSYGVINNPDLTNIETSNRCVPHPGYVGDGLLTKMCKICGIIEDSSNTVICDDCQEAFHLSCCVPRLTSKYFKREDSWFCGACRKHRRKMTSKPTEKSSSQDEHGSRSTVHNESKARLGPAHQAVVPEWQKKAQNDDAERFIGYCIGMEIPYSEEDKLAERDNLLKSFTSKVESLGWLSAEKVPPGTIQNWVKCNNVIRRSHTDSDGQKQSEIICNKWRRAPLNVEQTDEWECFCAMEWDPLHADCAIAQECSDEDVLNRLSYRMQPNTDVPMPEAGGRKSTLRQAKVVPH</sequence>
<dbReference type="OMA" id="IGMELPM"/>
<name>A0A8T2SRR5_CERRI</name>
<evidence type="ECO:0000256" key="2">
    <source>
        <dbReference type="ARBA" id="ARBA00022771"/>
    </source>
</evidence>
<feature type="region of interest" description="Disordered" evidence="5">
    <location>
        <begin position="487"/>
        <end position="510"/>
    </location>
</feature>
<dbReference type="Pfam" id="PF00628">
    <property type="entry name" value="PHD"/>
    <property type="match status" value="1"/>
</dbReference>
<reference evidence="8" key="1">
    <citation type="submission" date="2021-08" db="EMBL/GenBank/DDBJ databases">
        <title>WGS assembly of Ceratopteris richardii.</title>
        <authorList>
            <person name="Marchant D.B."/>
            <person name="Chen G."/>
            <person name="Jenkins J."/>
            <person name="Shu S."/>
            <person name="Leebens-Mack J."/>
            <person name="Grimwood J."/>
            <person name="Schmutz J."/>
            <person name="Soltis P."/>
            <person name="Soltis D."/>
            <person name="Chen Z.-H."/>
        </authorList>
    </citation>
    <scope>NUCLEOTIDE SEQUENCE</scope>
    <source>
        <strain evidence="8">Whitten #5841</strain>
        <tissue evidence="8">Leaf</tissue>
    </source>
</reference>
<evidence type="ECO:0000259" key="6">
    <source>
        <dbReference type="PROSITE" id="PS50016"/>
    </source>
</evidence>
<dbReference type="Proteomes" id="UP000825935">
    <property type="component" value="Chromosome 18"/>
</dbReference>